<sequence>MKFKYSGLLFLLLISVSSVFGEMVTTTLKDTATKISCVEEVGDVSEGGNVNKQTANEARYNEEWEKISDKYDEVKRVLSLLPLEFQSEFKQKLKELEKKVIDLEIGMMRETIDKNFRMMEEMGVKNFVNHTYDLWASSGNVYRDAKEEKKMKKAANEYLEHLLANGEKGRNEAFNNNLENLKFCLKNNKEFRDSLLSRHFSDNFHEELGSIFVDILKKLEELEKSNKVEAQELLPDKKIDNT</sequence>
<keyword evidence="1" id="KW-0732">Signal</keyword>
<name>A0AA48I1Y4_9FIRM</name>
<dbReference type="Proteomes" id="UP001337580">
    <property type="component" value="Chromosome"/>
</dbReference>
<dbReference type="KEGG" id="ips:CfP315_0896"/>
<gene>
    <name evidence="2" type="ORF">CfP315_0896</name>
</gene>
<evidence type="ECO:0000256" key="1">
    <source>
        <dbReference type="SAM" id="SignalP"/>
    </source>
</evidence>
<reference evidence="2" key="1">
    <citation type="journal article" date="2023" name="ISME J.">
        <title>Emergence of putative energy parasites within Clostridia revealed by genome analysis of a novel endosymbiotic clade.</title>
        <authorList>
            <person name="Takahashi K."/>
            <person name="Kuwahara H."/>
            <person name="Horikawa Y."/>
            <person name="Izawa K."/>
            <person name="Kato D."/>
            <person name="Inagaki T."/>
            <person name="Yuki M."/>
            <person name="Ohkuma M."/>
            <person name="Hongoh Y."/>
        </authorList>
    </citation>
    <scope>NUCLEOTIDE SEQUENCE</scope>
    <source>
        <strain evidence="2">CfP3-15</strain>
    </source>
</reference>
<dbReference type="AlphaFoldDB" id="A0AA48I1Y4"/>
<evidence type="ECO:0000313" key="2">
    <source>
        <dbReference type="EMBL" id="BED92282.1"/>
    </source>
</evidence>
<proteinExistence type="predicted"/>
<feature type="signal peptide" evidence="1">
    <location>
        <begin position="1"/>
        <end position="21"/>
    </location>
</feature>
<accession>A0AA48I1Y4</accession>
<protein>
    <submittedName>
        <fullName evidence="2">Uncharacterized protein</fullName>
    </submittedName>
</protein>
<dbReference type="EMBL" id="AP027924">
    <property type="protein sequence ID" value="BED92282.1"/>
    <property type="molecule type" value="Genomic_DNA"/>
</dbReference>
<feature type="chain" id="PRO_5041450054" evidence="1">
    <location>
        <begin position="22"/>
        <end position="242"/>
    </location>
</feature>
<organism evidence="2">
    <name type="scientific">Candidatus Improbicoccus pseudotrichonymphae</name>
    <dbReference type="NCBI Taxonomy" id="3033792"/>
    <lineage>
        <taxon>Bacteria</taxon>
        <taxon>Bacillati</taxon>
        <taxon>Bacillota</taxon>
        <taxon>Clostridia</taxon>
        <taxon>Candidatus Improbicoccus</taxon>
    </lineage>
</organism>